<dbReference type="Proteomes" id="UP000678895">
    <property type="component" value="Unassembled WGS sequence"/>
</dbReference>
<sequence length="46" mass="5241">MELKQRQRSPLNPDFHLVRFKSFKKSGFNSECKPIPDAGSQGSPCF</sequence>
<gene>
    <name evidence="1" type="ORF">J41TS4_10110</name>
</gene>
<accession>A0A919Y2S8</accession>
<name>A0A919Y2S8_9BACL</name>
<dbReference type="AlphaFoldDB" id="A0A919Y2S8"/>
<evidence type="ECO:0000313" key="1">
    <source>
        <dbReference type="EMBL" id="GIO41253.1"/>
    </source>
</evidence>
<keyword evidence="2" id="KW-1185">Reference proteome</keyword>
<reference evidence="1" key="1">
    <citation type="submission" date="2021-03" db="EMBL/GenBank/DDBJ databases">
        <title>Antimicrobial resistance genes in bacteria isolated from Japanese honey, and their potential for conferring macrolide and lincosamide resistance in the American foulbrood pathogen Paenibacillus larvae.</title>
        <authorList>
            <person name="Okamoto M."/>
            <person name="Kumagai M."/>
            <person name="Kanamori H."/>
            <person name="Takamatsu D."/>
        </authorList>
    </citation>
    <scope>NUCLEOTIDE SEQUENCE</scope>
    <source>
        <strain evidence="1">J41TS4</strain>
    </source>
</reference>
<dbReference type="EMBL" id="BORS01000003">
    <property type="protein sequence ID" value="GIO41253.1"/>
    <property type="molecule type" value="Genomic_DNA"/>
</dbReference>
<organism evidence="1 2">
    <name type="scientific">Paenibacillus apis</name>
    <dbReference type="NCBI Taxonomy" id="1792174"/>
    <lineage>
        <taxon>Bacteria</taxon>
        <taxon>Bacillati</taxon>
        <taxon>Bacillota</taxon>
        <taxon>Bacilli</taxon>
        <taxon>Bacillales</taxon>
        <taxon>Paenibacillaceae</taxon>
        <taxon>Paenibacillus</taxon>
    </lineage>
</organism>
<protein>
    <submittedName>
        <fullName evidence="1">Uncharacterized protein</fullName>
    </submittedName>
</protein>
<proteinExistence type="predicted"/>
<evidence type="ECO:0000313" key="2">
    <source>
        <dbReference type="Proteomes" id="UP000678895"/>
    </source>
</evidence>
<comment type="caution">
    <text evidence="1">The sequence shown here is derived from an EMBL/GenBank/DDBJ whole genome shotgun (WGS) entry which is preliminary data.</text>
</comment>